<evidence type="ECO:0000313" key="2">
    <source>
        <dbReference type="EMBL" id="RVW82529.1"/>
    </source>
</evidence>
<name>A0A438HDU3_VITVI</name>
<evidence type="ECO:0000256" key="1">
    <source>
        <dbReference type="SAM" id="MobiDB-lite"/>
    </source>
</evidence>
<gene>
    <name evidence="2" type="ORF">CK203_046281</name>
</gene>
<organism evidence="2 3">
    <name type="scientific">Vitis vinifera</name>
    <name type="common">Grape</name>
    <dbReference type="NCBI Taxonomy" id="29760"/>
    <lineage>
        <taxon>Eukaryota</taxon>
        <taxon>Viridiplantae</taxon>
        <taxon>Streptophyta</taxon>
        <taxon>Embryophyta</taxon>
        <taxon>Tracheophyta</taxon>
        <taxon>Spermatophyta</taxon>
        <taxon>Magnoliopsida</taxon>
        <taxon>eudicotyledons</taxon>
        <taxon>Gunneridae</taxon>
        <taxon>Pentapetalae</taxon>
        <taxon>rosids</taxon>
        <taxon>Vitales</taxon>
        <taxon>Vitaceae</taxon>
        <taxon>Viteae</taxon>
        <taxon>Vitis</taxon>
    </lineage>
</organism>
<dbReference type="InterPro" id="IPR036691">
    <property type="entry name" value="Endo/exonu/phosph_ase_sf"/>
</dbReference>
<dbReference type="SUPFAM" id="SSF56219">
    <property type="entry name" value="DNase I-like"/>
    <property type="match status" value="1"/>
</dbReference>
<reference evidence="2 3" key="1">
    <citation type="journal article" date="2018" name="PLoS Genet.">
        <title>Population sequencing reveals clonal diversity and ancestral inbreeding in the grapevine cultivar Chardonnay.</title>
        <authorList>
            <person name="Roach M.J."/>
            <person name="Johnson D.L."/>
            <person name="Bohlmann J."/>
            <person name="van Vuuren H.J."/>
            <person name="Jones S.J."/>
            <person name="Pretorius I.S."/>
            <person name="Schmidt S.A."/>
            <person name="Borneman A.R."/>
        </authorList>
    </citation>
    <scope>NUCLEOTIDE SEQUENCE [LARGE SCALE GENOMIC DNA]</scope>
    <source>
        <strain evidence="3">cv. Chardonnay</strain>
        <tissue evidence="2">Leaf</tissue>
    </source>
</reference>
<protein>
    <submittedName>
        <fullName evidence="2">Uncharacterized protein</fullName>
    </submittedName>
</protein>
<dbReference type="Proteomes" id="UP000288805">
    <property type="component" value="Unassembled WGS sequence"/>
</dbReference>
<feature type="region of interest" description="Disordered" evidence="1">
    <location>
        <begin position="458"/>
        <end position="479"/>
    </location>
</feature>
<comment type="caution">
    <text evidence="2">The sequence shown here is derived from an EMBL/GenBank/DDBJ whole genome shotgun (WGS) entry which is preliminary data.</text>
</comment>
<accession>A0A438HDU3</accession>
<proteinExistence type="predicted"/>
<sequence length="1199" mass="133714">MYLIGATSRQQEEAILIKTWEAENVMIMTWLINFMDPKIIKTYMFVPTTREIWEAANKTYSNLSLFHDYEWHRAQDNAMFIKMVGKDPVFAFLVELNNELNEMFSLCPCPYSQSRYSKVNSKGSKCSFLEGSYAKLSGRTVERSRGFSSWIRFGEFGLCNLLDGVEAYCKDEAGKRCSKAWWKMEWSILAEKLRHLGVDVLSIVGATPLSFNSGTMEDGGSSKDGMKGSFTDAVRKAHGRLGEAIWIQAGSVEVQKTKAHLRRCLVGRVLSLDWWSPEVGCYQKEVHAKEWARVLLRSIGSATPGTLQIVEGLVVYAVQLWWEVPPCLSCVKPKGKTNGWKERDEGEGQSRIVEGVRRQSLNLQKEVMDVSPPGGRGRLVGMVLAAMPGMAGRDVDNGGGRLAGMVLAAMQEWQDEMLTMEGFWEMVGLCDYVGGGYPYVESPCFGVESSLNKLKDVKEPKSPRLGLSSLDQEGSKKGKRVVSHFKDAKNGFGADLDGGRVVSPPRQVFLSPISLQLPTDKALLEEGVSYPSQIPFNSLFGFGAFSSSPPSLPGGCNAGCLEMASSSNHQLVEVRRKGPLVELGPLKMILVDGSLLEVLILKGKEVMAGEVRTSFDEGRDCALGEDVNTTEETRFFNRLATFSKFLGMPTKGFEEEILALLDRIKAQKNQEGTGRFLEWGAVNARGVAGGILVFWDNKVLELVDMELGLSAREDFWDELGAIKGLWGDPWCTGGNFNVVRFLGERSSAWRLASAMRRFTEIIDDLQLRDLPLLRGSFTWSGGLNNQARWRPTSDHSPILLDVGGYGGVLLPLGLRILVEGEGFQGPREVLESWSLGGWASILGDPLDSKELLGTYLLRRRLSGRHHGKVQKWALMEETSWKQKSREALLSESEEWRPSISSMDFEALNRQDAAKLKEPFTEEFNALSALNGDKALGLDGQICKKPQCYVFCVGAKKEGAKDLRDFRPINAFVEGKQILDVVLIENEAIDLILKSNRVGVLCKLDIEKAYSECTPSGFLQSSKGLRQRDPLSPYMFVLAMEDCTFKVGKILRDFLWGDGTLDSKPHLVKWDTICFDRRRGDLSVKCLHSLNKALLWGWCSKEARGGYSVGLWKSIRKLWDLHSNEGGGWNPNFPRPLNDWEIVIVKRFLARLQDKVVEEGKENKVCLVETKSGTFSIKSLYASLKTGRVVQFPSSVVWNA</sequence>
<evidence type="ECO:0000313" key="3">
    <source>
        <dbReference type="Proteomes" id="UP000288805"/>
    </source>
</evidence>
<dbReference type="AlphaFoldDB" id="A0A438HDU3"/>
<dbReference type="EMBL" id="QGNW01000239">
    <property type="protein sequence ID" value="RVW82529.1"/>
    <property type="molecule type" value="Genomic_DNA"/>
</dbReference>